<dbReference type="GeneID" id="19956995"/>
<protein>
    <recommendedName>
        <fullName evidence="10">FYVE-type domain-containing protein</fullName>
    </recommendedName>
</protein>
<dbReference type="PANTHER" id="PTHR13510">
    <property type="entry name" value="FYVE-FINGER-CONTAINING RAB5 EFFECTOR PROTEIN RABENOSYN-5-RELATED"/>
    <property type="match status" value="1"/>
</dbReference>
<dbReference type="EMBL" id="JH767252">
    <property type="protein sequence ID" value="EQC25896.1"/>
    <property type="molecule type" value="Genomic_DNA"/>
</dbReference>
<accession>T0PUJ9</accession>
<evidence type="ECO:0000259" key="7">
    <source>
        <dbReference type="PROSITE" id="PS50848"/>
    </source>
</evidence>
<dbReference type="GO" id="GO:0008270">
    <property type="term" value="F:zinc ion binding"/>
    <property type="evidence" value="ECO:0007669"/>
    <property type="project" value="UniProtKB-KW"/>
</dbReference>
<dbReference type="InterPro" id="IPR002913">
    <property type="entry name" value="START_lipid-bd_dom"/>
</dbReference>
<dbReference type="Pfam" id="PF01852">
    <property type="entry name" value="START"/>
    <property type="match status" value="1"/>
</dbReference>
<evidence type="ECO:0000256" key="5">
    <source>
        <dbReference type="SAM" id="MobiDB-lite"/>
    </source>
</evidence>
<dbReference type="InterPro" id="IPR013083">
    <property type="entry name" value="Znf_RING/FYVE/PHD"/>
</dbReference>
<keyword evidence="1" id="KW-0479">Metal-binding</keyword>
<dbReference type="eggNOG" id="ENOG502QPNE">
    <property type="taxonomic scope" value="Eukaryota"/>
</dbReference>
<evidence type="ECO:0000256" key="3">
    <source>
        <dbReference type="ARBA" id="ARBA00022833"/>
    </source>
</evidence>
<dbReference type="PROSITE" id="PS50178">
    <property type="entry name" value="ZF_FYVE"/>
    <property type="match status" value="1"/>
</dbReference>
<evidence type="ECO:0000313" key="9">
    <source>
        <dbReference type="Proteomes" id="UP000030762"/>
    </source>
</evidence>
<dbReference type="PANTHER" id="PTHR13510:SF44">
    <property type="entry name" value="RABENOSYN-5"/>
    <property type="match status" value="1"/>
</dbReference>
<keyword evidence="2 4" id="KW-0863">Zinc-finger</keyword>
<reference evidence="8 9" key="1">
    <citation type="submission" date="2012-04" db="EMBL/GenBank/DDBJ databases">
        <title>The Genome Sequence of Saprolegnia declina VS20.</title>
        <authorList>
            <consortium name="The Broad Institute Genome Sequencing Platform"/>
            <person name="Russ C."/>
            <person name="Nusbaum C."/>
            <person name="Tyler B."/>
            <person name="van West P."/>
            <person name="Dieguez-Uribeondo J."/>
            <person name="de Bruijn I."/>
            <person name="Tripathy S."/>
            <person name="Jiang R."/>
            <person name="Young S.K."/>
            <person name="Zeng Q."/>
            <person name="Gargeya S."/>
            <person name="Fitzgerald M."/>
            <person name="Haas B."/>
            <person name="Abouelleil A."/>
            <person name="Alvarado L."/>
            <person name="Arachchi H.M."/>
            <person name="Berlin A."/>
            <person name="Chapman S.B."/>
            <person name="Goldberg J."/>
            <person name="Griggs A."/>
            <person name="Gujja S."/>
            <person name="Hansen M."/>
            <person name="Howarth C."/>
            <person name="Imamovic A."/>
            <person name="Larimer J."/>
            <person name="McCowen C."/>
            <person name="Montmayeur A."/>
            <person name="Murphy C."/>
            <person name="Neiman D."/>
            <person name="Pearson M."/>
            <person name="Priest M."/>
            <person name="Roberts A."/>
            <person name="Saif S."/>
            <person name="Shea T."/>
            <person name="Sisk P."/>
            <person name="Sykes S."/>
            <person name="Wortman J."/>
            <person name="Nusbaum C."/>
            <person name="Birren B."/>
        </authorList>
    </citation>
    <scope>NUCLEOTIDE SEQUENCE [LARGE SCALE GENOMIC DNA]</scope>
    <source>
        <strain evidence="8 9">VS20</strain>
    </source>
</reference>
<dbReference type="AlphaFoldDB" id="T0PUJ9"/>
<dbReference type="GO" id="GO:0008289">
    <property type="term" value="F:lipid binding"/>
    <property type="evidence" value="ECO:0007669"/>
    <property type="project" value="InterPro"/>
</dbReference>
<proteinExistence type="predicted"/>
<dbReference type="InterPro" id="IPR023393">
    <property type="entry name" value="START-like_dom_sf"/>
</dbReference>
<dbReference type="Gene3D" id="3.30.530.20">
    <property type="match status" value="1"/>
</dbReference>
<evidence type="ECO:0000256" key="4">
    <source>
        <dbReference type="PROSITE-ProRule" id="PRU00091"/>
    </source>
</evidence>
<dbReference type="SUPFAM" id="SSF57903">
    <property type="entry name" value="FYVE/PHD zinc finger"/>
    <property type="match status" value="1"/>
</dbReference>
<dbReference type="InterPro" id="IPR017455">
    <property type="entry name" value="Znf_FYVE-rel"/>
</dbReference>
<feature type="domain" description="START" evidence="7">
    <location>
        <begin position="158"/>
        <end position="248"/>
    </location>
</feature>
<dbReference type="PROSITE" id="PS50848">
    <property type="entry name" value="START"/>
    <property type="match status" value="1"/>
</dbReference>
<keyword evidence="9" id="KW-1185">Reference proteome</keyword>
<dbReference type="InterPro" id="IPR011011">
    <property type="entry name" value="Znf_FYVE_PHD"/>
</dbReference>
<dbReference type="Pfam" id="PF01363">
    <property type="entry name" value="FYVE"/>
    <property type="match status" value="1"/>
</dbReference>
<dbReference type="Gene3D" id="3.30.40.10">
    <property type="entry name" value="Zinc/RING finger domain, C3HC4 (zinc finger)"/>
    <property type="match status" value="1"/>
</dbReference>
<name>T0PUJ9_SAPDV</name>
<dbReference type="InterPro" id="IPR052727">
    <property type="entry name" value="Rab4/Rab5_effector"/>
</dbReference>
<dbReference type="InterPro" id="IPR000306">
    <property type="entry name" value="Znf_FYVE"/>
</dbReference>
<dbReference type="InParanoid" id="T0PUJ9"/>
<dbReference type="OrthoDB" id="20035at2759"/>
<dbReference type="OMA" id="LNGIYCE"/>
<organism evidence="8 9">
    <name type="scientific">Saprolegnia diclina (strain VS20)</name>
    <dbReference type="NCBI Taxonomy" id="1156394"/>
    <lineage>
        <taxon>Eukaryota</taxon>
        <taxon>Sar</taxon>
        <taxon>Stramenopiles</taxon>
        <taxon>Oomycota</taxon>
        <taxon>Saprolegniomycetes</taxon>
        <taxon>Saprolegniales</taxon>
        <taxon>Saprolegniaceae</taxon>
        <taxon>Saprolegnia</taxon>
    </lineage>
</organism>
<dbReference type="SUPFAM" id="SSF55961">
    <property type="entry name" value="Bet v1-like"/>
    <property type="match status" value="1"/>
</dbReference>
<keyword evidence="3" id="KW-0862">Zinc</keyword>
<dbReference type="RefSeq" id="XP_008620692.1">
    <property type="nucleotide sequence ID" value="XM_008622470.1"/>
</dbReference>
<feature type="domain" description="FYVE-type" evidence="6">
    <location>
        <begin position="277"/>
        <end position="334"/>
    </location>
</feature>
<evidence type="ECO:0000313" key="8">
    <source>
        <dbReference type="EMBL" id="EQC25896.1"/>
    </source>
</evidence>
<gene>
    <name evidence="8" type="ORF">SDRG_16268</name>
</gene>
<evidence type="ECO:0000259" key="6">
    <source>
        <dbReference type="PROSITE" id="PS50178"/>
    </source>
</evidence>
<dbReference type="SMART" id="SM00064">
    <property type="entry name" value="FYVE"/>
    <property type="match status" value="1"/>
</dbReference>
<dbReference type="CDD" id="cd00065">
    <property type="entry name" value="FYVE_like_SF"/>
    <property type="match status" value="1"/>
</dbReference>
<dbReference type="VEuPathDB" id="FungiDB:SDRG_16268"/>
<feature type="region of interest" description="Disordered" evidence="5">
    <location>
        <begin position="1"/>
        <end position="20"/>
    </location>
</feature>
<sequence length="599" mass="67127">MHHLVRKDRSRDRFPLPPNHFPKPHMSVAEKEFFQSVARKSCTKVIYYARRHGGPVSWVPLTSAKARVQVFRGKIPGDTSSLSYYCAVSYIKATLEEVAAVFSTDSTDKYRKYAKVFAPDYLDCANLCNLVVPNDENPMHYIGMKWHAVKSPTLFARPRDFCVLECQDEFVDRKTGRRGWVSSMHSVSSSNCPNMESSLQLIRGSIYRSGFVFVECADDPARLEVVHVLQADLKGNIPSYLVSQIMKRRVVALGRFESYFQRRHLTAHGFAETLVAKNESSECAVCQHAFHFATLNKHNCRKCGQVVCRKCSSVWRALTADASGKQNLRICTRCARGSAQSSEHSAIFTPRPPKRFQSKEWFLSMRSALVANPFRPSVSLSCDVHHQQDITQASMEVHEAPTTKPITLRNTAQYHQDDDALDADVPDDDERENATVFGLDVDGVVFHSIRSSTGPLSPVEKSDSWQFSNLVASVTQRLSALSDLSPEEMVVYQQLQRQSDLSFLSVDGGKLKDELATLDETVEWDEESESSRYDLLSDNLVRESIIERKNSSSPLNMDNVVAKLVARLETSTRGEDPAVIKNILMAAVASSVYASSSSS</sequence>
<evidence type="ECO:0008006" key="10">
    <source>
        <dbReference type="Google" id="ProtNLM"/>
    </source>
</evidence>
<evidence type="ECO:0000256" key="2">
    <source>
        <dbReference type="ARBA" id="ARBA00022771"/>
    </source>
</evidence>
<evidence type="ECO:0000256" key="1">
    <source>
        <dbReference type="ARBA" id="ARBA00022723"/>
    </source>
</evidence>
<dbReference type="Proteomes" id="UP000030762">
    <property type="component" value="Unassembled WGS sequence"/>
</dbReference>